<gene>
    <name evidence="2" type="ORF">F2Q69_00039642</name>
</gene>
<evidence type="ECO:0000313" key="3">
    <source>
        <dbReference type="Proteomes" id="UP000712600"/>
    </source>
</evidence>
<dbReference type="Proteomes" id="UP000712600">
    <property type="component" value="Unassembled WGS sequence"/>
</dbReference>
<sequence>MTLQNVKGESLSLVGWGSVEVAREQGKWNLRGESRRQNKGFPALVGVGAIGERGGPSFRLPVNRCVGPADPSRGSEPGGSCLQTVGGEEGPMGISKSSRNLKRFFRLQKSRFQYRI</sequence>
<accession>A0A8S9NPL7</accession>
<comment type="caution">
    <text evidence="2">The sequence shown here is derived from an EMBL/GenBank/DDBJ whole genome shotgun (WGS) entry which is preliminary data.</text>
</comment>
<dbReference type="AlphaFoldDB" id="A0A8S9NPL7"/>
<evidence type="ECO:0000313" key="2">
    <source>
        <dbReference type="EMBL" id="KAF3503498.1"/>
    </source>
</evidence>
<proteinExistence type="predicted"/>
<reference evidence="2" key="1">
    <citation type="submission" date="2019-12" db="EMBL/GenBank/DDBJ databases">
        <title>Genome sequencing and annotation of Brassica cretica.</title>
        <authorList>
            <person name="Studholme D.J."/>
            <person name="Sarris P."/>
        </authorList>
    </citation>
    <scope>NUCLEOTIDE SEQUENCE</scope>
    <source>
        <strain evidence="2">PFS-109/04</strain>
        <tissue evidence="2">Leaf</tissue>
    </source>
</reference>
<organism evidence="2 3">
    <name type="scientific">Brassica cretica</name>
    <name type="common">Mustard</name>
    <dbReference type="NCBI Taxonomy" id="69181"/>
    <lineage>
        <taxon>Eukaryota</taxon>
        <taxon>Viridiplantae</taxon>
        <taxon>Streptophyta</taxon>
        <taxon>Embryophyta</taxon>
        <taxon>Tracheophyta</taxon>
        <taxon>Spermatophyta</taxon>
        <taxon>Magnoliopsida</taxon>
        <taxon>eudicotyledons</taxon>
        <taxon>Gunneridae</taxon>
        <taxon>Pentapetalae</taxon>
        <taxon>rosids</taxon>
        <taxon>malvids</taxon>
        <taxon>Brassicales</taxon>
        <taxon>Brassicaceae</taxon>
        <taxon>Brassiceae</taxon>
        <taxon>Brassica</taxon>
    </lineage>
</organism>
<protein>
    <submittedName>
        <fullName evidence="2">Uncharacterized protein</fullName>
    </submittedName>
</protein>
<dbReference type="EMBL" id="QGKX02001621">
    <property type="protein sequence ID" value="KAF3503498.1"/>
    <property type="molecule type" value="Genomic_DNA"/>
</dbReference>
<evidence type="ECO:0000256" key="1">
    <source>
        <dbReference type="SAM" id="MobiDB-lite"/>
    </source>
</evidence>
<feature type="region of interest" description="Disordered" evidence="1">
    <location>
        <begin position="68"/>
        <end position="95"/>
    </location>
</feature>
<name>A0A8S9NPL7_BRACR</name>